<gene>
    <name evidence="1" type="ORF">7AX1_105</name>
</gene>
<dbReference type="EMBL" id="MF417868">
    <property type="protein sequence ID" value="ASN67731.1"/>
    <property type="molecule type" value="Genomic_DNA"/>
</dbReference>
<proteinExistence type="predicted"/>
<protein>
    <submittedName>
        <fullName evidence="1">Uncharacterized protein</fullName>
    </submittedName>
</protein>
<name>A0A2H4J6N8_9CAUD</name>
<organism evidence="1">
    <name type="scientific">uncultured Caudovirales phage</name>
    <dbReference type="NCBI Taxonomy" id="2100421"/>
    <lineage>
        <taxon>Viruses</taxon>
        <taxon>Duplodnaviria</taxon>
        <taxon>Heunggongvirae</taxon>
        <taxon>Uroviricota</taxon>
        <taxon>Caudoviricetes</taxon>
        <taxon>Peduoviridae</taxon>
        <taxon>Maltschvirus</taxon>
        <taxon>Maltschvirus maltsch</taxon>
    </lineage>
</organism>
<accession>A0A2H4J6N8</accession>
<evidence type="ECO:0000313" key="1">
    <source>
        <dbReference type="EMBL" id="ASN67731.1"/>
    </source>
</evidence>
<sequence>MSNKKLVNFTELVNYVWKKGWNMCTVMNENKDKPVRVNFNEFKGLDIESEFVIFEEDRFDLNKIEEI</sequence>
<reference evidence="1" key="1">
    <citation type="submission" date="2017-06" db="EMBL/GenBank/DDBJ databases">
        <title>Novel phages from South African skin metaviromes.</title>
        <authorList>
            <person name="van Zyl L.J."/>
            <person name="Abrahams Y."/>
            <person name="Stander E.A."/>
            <person name="Kirby B.M."/>
            <person name="Clavaud C."/>
            <person name="Farcet C."/>
            <person name="Breton L."/>
            <person name="Trindade M.I."/>
        </authorList>
    </citation>
    <scope>NUCLEOTIDE SEQUENCE</scope>
</reference>